<name>A0A1I2IR50_9BACT</name>
<dbReference type="Proteomes" id="UP000199400">
    <property type="component" value="Unassembled WGS sequence"/>
</dbReference>
<reference evidence="2" key="1">
    <citation type="submission" date="2016-10" db="EMBL/GenBank/DDBJ databases">
        <authorList>
            <person name="Varghese N."/>
            <person name="Submissions S."/>
        </authorList>
    </citation>
    <scope>NUCLEOTIDE SEQUENCE [LARGE SCALE GENOMIC DNA]</scope>
    <source>
        <strain evidence="2">ATCC 25963</strain>
    </source>
</reference>
<dbReference type="InterPro" id="IPR017850">
    <property type="entry name" value="Alkaline_phosphatase_core_sf"/>
</dbReference>
<keyword evidence="2" id="KW-1185">Reference proteome</keyword>
<dbReference type="SUPFAM" id="SSF53649">
    <property type="entry name" value="Alkaline phosphatase-like"/>
    <property type="match status" value="1"/>
</dbReference>
<dbReference type="RefSeq" id="WP_096331335.1">
    <property type="nucleotide sequence ID" value="NZ_FOMX01000075.1"/>
</dbReference>
<dbReference type="STRING" id="54.SAMN02745121_08880"/>
<organism evidence="1 2">
    <name type="scientific">Nannocystis exedens</name>
    <dbReference type="NCBI Taxonomy" id="54"/>
    <lineage>
        <taxon>Bacteria</taxon>
        <taxon>Pseudomonadati</taxon>
        <taxon>Myxococcota</taxon>
        <taxon>Polyangia</taxon>
        <taxon>Nannocystales</taxon>
        <taxon>Nannocystaceae</taxon>
        <taxon>Nannocystis</taxon>
    </lineage>
</organism>
<proteinExistence type="predicted"/>
<protein>
    <submittedName>
        <fullName evidence="1">PglZ domain-containing protein</fullName>
    </submittedName>
</protein>
<dbReference type="OrthoDB" id="9769734at2"/>
<dbReference type="AlphaFoldDB" id="A0A1I2IR50"/>
<accession>A0A1I2IR50</accession>
<dbReference type="EMBL" id="FOMX01000075">
    <property type="protein sequence ID" value="SFF44180.1"/>
    <property type="molecule type" value="Genomic_DNA"/>
</dbReference>
<evidence type="ECO:0000313" key="2">
    <source>
        <dbReference type="Proteomes" id="UP000199400"/>
    </source>
</evidence>
<sequence length="830" mass="93223">MSQDTSLRAWLIGQIKSALPAKGGAGRFMIWCDPDREWIELLRIASDAAGVELWAPAPGEPDPHELALRDRFHREPRRRRIVWLPRTRAEITYFKVYELEADVWIRGLAEALSDYGVPVARRHEAELRPILHLQARNLFDQPRSAWDDLTPSAAKGALFDDGRLLEVLTAERDMFPDLRAEGVFAVFAGRVMEDLGLSDPDKTPEPDWRIESMRRLLLMEAANSGGTPPLGARELPAGRVREYALKLLQRCMHDIRLIAGFERAVHEAERHLGLDTWARSQSSPPRTTASRAVEEALLRHQIDRFESIDDVFLLARELAAGFSDIAGRAQGFWGSRATHPVAWRQLKELADAACTLTHFRDIEHSWATARDMILAYAHDLWRLERAGELLFREVPGIADPLHRIRARLRKAYQRTIDDLGRQFSQRLDAAGPDLDIPSAGERVLKELGGKKQPTAFVILDAFRFELARRLAEQLQLHDPPERLEVDPALAPIPSITALGMPFALPIPRSALTVSFTTGKRPQWSVTAEGWSDDLTVAEHRRRWLVRKGGAKACLTTHEVLEGARLRELGDAQKLIMVYGDEFDRDGHEGALELSGAEDHLKRYTQVLRALRAAGYTRVIVTTDHGFFHWKPDDDEREDLPQGDIVYQSRRAVAGRGLSHATGLRLPVPRSDLEVVVPRSVNVFRTYGAVGFLHGGATLQELVIPVVVAVWPARRKKTPVSLHKIEPITTLQPRIEVISGLQGEIFAGGAYLPRRVLVRVSSPAALLFQHHDPVTVDPQGKPTVVTLKLVDPKPDVPVNTTLRIEIRDADNDEFLLGQDTILKVEINSDWD</sequence>
<evidence type="ECO:0000313" key="1">
    <source>
        <dbReference type="EMBL" id="SFF44180.1"/>
    </source>
</evidence>
<gene>
    <name evidence="1" type="ORF">SAMN02745121_08880</name>
</gene>
<dbReference type="Pfam" id="PF08665">
    <property type="entry name" value="PglZ"/>
    <property type="match status" value="1"/>
</dbReference>